<protein>
    <submittedName>
        <fullName evidence="1">Uncharacterized protein</fullName>
    </submittedName>
</protein>
<name>A0A7K0K1D6_9ACTO</name>
<comment type="caution">
    <text evidence="1">The sequence shown here is derived from an EMBL/GenBank/DDBJ whole genome shotgun (WGS) entry which is preliminary data.</text>
</comment>
<keyword evidence="2" id="KW-1185">Reference proteome</keyword>
<reference evidence="1 2" key="1">
    <citation type="submission" date="2019-08" db="EMBL/GenBank/DDBJ databases">
        <title>In-depth cultivation of the pig gut microbiome towards novel bacterial diversity and tailored functional studies.</title>
        <authorList>
            <person name="Wylensek D."/>
            <person name="Hitch T.C.A."/>
            <person name="Clavel T."/>
        </authorList>
    </citation>
    <scope>NUCLEOTIDE SEQUENCE [LARGE SCALE GENOMIC DNA]</scope>
    <source>
        <strain evidence="1 2">RF-GAM-744-WT-7</strain>
    </source>
</reference>
<evidence type="ECO:0000313" key="2">
    <source>
        <dbReference type="Proteomes" id="UP000442535"/>
    </source>
</evidence>
<proteinExistence type="predicted"/>
<dbReference type="AlphaFoldDB" id="A0A7K0K1D6"/>
<organism evidence="1 2">
    <name type="scientific">Mobiluncus porci</name>
    <dbReference type="NCBI Taxonomy" id="2652278"/>
    <lineage>
        <taxon>Bacteria</taxon>
        <taxon>Bacillati</taxon>
        <taxon>Actinomycetota</taxon>
        <taxon>Actinomycetes</taxon>
        <taxon>Actinomycetales</taxon>
        <taxon>Actinomycetaceae</taxon>
        <taxon>Mobiluncus</taxon>
    </lineage>
</organism>
<dbReference type="Proteomes" id="UP000442535">
    <property type="component" value="Unassembled WGS sequence"/>
</dbReference>
<dbReference type="EMBL" id="VUMY01000005">
    <property type="protein sequence ID" value="MST49293.1"/>
    <property type="molecule type" value="Genomic_DNA"/>
</dbReference>
<sequence length="90" mass="10503">MRLMVGRVCIVQIDIIVNADLDIVDTYEKPALIDEWRKIPELWDKVRRDVDKHAPPTLTFLQVPPLFRDYSQSSTFSTRSGNLPRNRSFT</sequence>
<evidence type="ECO:0000313" key="1">
    <source>
        <dbReference type="EMBL" id="MST49293.1"/>
    </source>
</evidence>
<accession>A0A7K0K1D6</accession>
<gene>
    <name evidence="1" type="ORF">FYJ63_03420</name>
</gene>
<dbReference type="RefSeq" id="WP_154543812.1">
    <property type="nucleotide sequence ID" value="NZ_JAQYQY010000003.1"/>
</dbReference>